<dbReference type="Gene3D" id="3.40.50.1100">
    <property type="match status" value="2"/>
</dbReference>
<dbReference type="RefSeq" id="WP_303299766.1">
    <property type="nucleotide sequence ID" value="NZ_BAABDA010000042.1"/>
</dbReference>
<protein>
    <recommendedName>
        <fullName evidence="3">L-serine ammonia-lyase</fullName>
        <ecNumber evidence="3">4.3.1.17</ecNumber>
    </recommendedName>
</protein>
<evidence type="ECO:0000256" key="2">
    <source>
        <dbReference type="ARBA" id="ARBA00010869"/>
    </source>
</evidence>
<comment type="similarity">
    <text evidence="2">Belongs to the serine/threonine dehydratase family.</text>
</comment>
<evidence type="ECO:0000256" key="4">
    <source>
        <dbReference type="ARBA" id="ARBA00022898"/>
    </source>
</evidence>
<dbReference type="InterPro" id="IPR001926">
    <property type="entry name" value="TrpB-like_PALP"/>
</dbReference>
<comment type="cofactor">
    <cofactor evidence="1">
        <name>pyridoxal 5'-phosphate</name>
        <dbReference type="ChEBI" id="CHEBI:597326"/>
    </cofactor>
</comment>
<evidence type="ECO:0000259" key="7">
    <source>
        <dbReference type="Pfam" id="PF00291"/>
    </source>
</evidence>
<keyword evidence="4" id="KW-0663">Pyridoxal phosphate</keyword>
<evidence type="ECO:0000256" key="1">
    <source>
        <dbReference type="ARBA" id="ARBA00001933"/>
    </source>
</evidence>
<dbReference type="PROSITE" id="PS00165">
    <property type="entry name" value="DEHYDRATASE_SER_THR"/>
    <property type="match status" value="1"/>
</dbReference>
<proteinExistence type="inferred from homology"/>
<dbReference type="SUPFAM" id="SSF53686">
    <property type="entry name" value="Tryptophan synthase beta subunit-like PLP-dependent enzymes"/>
    <property type="match status" value="1"/>
</dbReference>
<evidence type="ECO:0000313" key="9">
    <source>
        <dbReference type="Proteomes" id="UP001176806"/>
    </source>
</evidence>
<evidence type="ECO:0000256" key="3">
    <source>
        <dbReference type="ARBA" id="ARBA00012093"/>
    </source>
</evidence>
<comment type="catalytic activity">
    <reaction evidence="6">
        <text>L-serine = pyruvate + NH4(+)</text>
        <dbReference type="Rhea" id="RHEA:19169"/>
        <dbReference type="ChEBI" id="CHEBI:15361"/>
        <dbReference type="ChEBI" id="CHEBI:28938"/>
        <dbReference type="ChEBI" id="CHEBI:33384"/>
        <dbReference type="EC" id="4.3.1.17"/>
    </reaction>
</comment>
<evidence type="ECO:0000256" key="6">
    <source>
        <dbReference type="ARBA" id="ARBA00049406"/>
    </source>
</evidence>
<evidence type="ECO:0000313" key="8">
    <source>
        <dbReference type="EMBL" id="MDO5972703.1"/>
    </source>
</evidence>
<keyword evidence="5" id="KW-0456">Lyase</keyword>
<comment type="caution">
    <text evidence="8">The sequence shown here is derived from an EMBL/GenBank/DDBJ whole genome shotgun (WGS) entry which is preliminary data.</text>
</comment>
<keyword evidence="9" id="KW-1185">Reference proteome</keyword>
<name>A0ABT8WHS5_9FLAO</name>
<dbReference type="InterPro" id="IPR036052">
    <property type="entry name" value="TrpB-like_PALP_sf"/>
</dbReference>
<dbReference type="InterPro" id="IPR000634">
    <property type="entry name" value="Ser/Thr_deHydtase_PyrdxlP-BS"/>
</dbReference>
<dbReference type="PANTHER" id="PTHR48078">
    <property type="entry name" value="THREONINE DEHYDRATASE, MITOCHONDRIAL-RELATED"/>
    <property type="match status" value="1"/>
</dbReference>
<dbReference type="InterPro" id="IPR050147">
    <property type="entry name" value="Ser/Thr_Dehydratase"/>
</dbReference>
<organism evidence="8 9">
    <name type="scientific">Flavivirga jejuensis</name>
    <dbReference type="NCBI Taxonomy" id="870487"/>
    <lineage>
        <taxon>Bacteria</taxon>
        <taxon>Pseudomonadati</taxon>
        <taxon>Bacteroidota</taxon>
        <taxon>Flavobacteriia</taxon>
        <taxon>Flavobacteriales</taxon>
        <taxon>Flavobacteriaceae</taxon>
        <taxon>Flavivirga</taxon>
    </lineage>
</organism>
<dbReference type="EC" id="4.3.1.17" evidence="3"/>
<dbReference type="EMBL" id="JAUOEL010000001">
    <property type="protein sequence ID" value="MDO5972703.1"/>
    <property type="molecule type" value="Genomic_DNA"/>
</dbReference>
<reference evidence="8" key="1">
    <citation type="submission" date="2023-07" db="EMBL/GenBank/DDBJ databases">
        <title>Two novel species in the genus Flavivirga.</title>
        <authorList>
            <person name="Kwon K."/>
        </authorList>
    </citation>
    <scope>NUCLEOTIDE SEQUENCE</scope>
    <source>
        <strain evidence="8">KACC 14158</strain>
    </source>
</reference>
<accession>A0ABT8WHS5</accession>
<sequence>MMEQKKNYIKTPVFKSHELSKQFGLNVNYKMECFQPSGSFKIRGMDTILKELHSQGHRKVIASSGGNAGYSLAYVAKQMGITLKIVVPETTSEYMISKIKLLDSEIEIYGKNWNESNDYAIQNSKILNVPYVPPFDHPLLWKGHASIIDECALQMNEPDKIVVAVGGGGLLCGIFEGLLRNDWLKVKVVTAETEGAASFAKSHEARQIIELETIKTIATSLAAKKVVAKTLDYASKFEIETYVMNDKTAFNACKDFFNEYHTLVEPACGAAISYAKSKKNTIKPNENILVIVCGGVNMGMDKFLEYKDKYQH</sequence>
<dbReference type="Pfam" id="PF00291">
    <property type="entry name" value="PALP"/>
    <property type="match status" value="1"/>
</dbReference>
<gene>
    <name evidence="8" type="ORF">Q4Q40_00790</name>
</gene>
<dbReference type="Proteomes" id="UP001176806">
    <property type="component" value="Unassembled WGS sequence"/>
</dbReference>
<feature type="domain" description="Tryptophan synthase beta chain-like PALP" evidence="7">
    <location>
        <begin position="8"/>
        <end position="294"/>
    </location>
</feature>
<dbReference type="PANTHER" id="PTHR48078:SF2">
    <property type="entry name" value="CATABOLIC L-SERINE_THREONINE DEHYDRATASE"/>
    <property type="match status" value="1"/>
</dbReference>
<evidence type="ECO:0000256" key="5">
    <source>
        <dbReference type="ARBA" id="ARBA00023239"/>
    </source>
</evidence>